<evidence type="ECO:0000313" key="1">
    <source>
        <dbReference type="EMBL" id="CAB4185708.1"/>
    </source>
</evidence>
<dbReference type="EMBL" id="LR797198">
    <property type="protein sequence ID" value="CAB4193460.1"/>
    <property type="molecule type" value="Genomic_DNA"/>
</dbReference>
<accession>A0A6J5QXE3</accession>
<evidence type="ECO:0000313" key="2">
    <source>
        <dbReference type="EMBL" id="CAB4193460.1"/>
    </source>
</evidence>
<reference evidence="1" key="1">
    <citation type="submission" date="2020-05" db="EMBL/GenBank/DDBJ databases">
        <authorList>
            <person name="Chiriac C."/>
            <person name="Salcher M."/>
            <person name="Ghai R."/>
            <person name="Kavagutti S V."/>
        </authorList>
    </citation>
    <scope>NUCLEOTIDE SEQUENCE</scope>
</reference>
<organism evidence="1">
    <name type="scientific">uncultured Caudovirales phage</name>
    <dbReference type="NCBI Taxonomy" id="2100421"/>
    <lineage>
        <taxon>Viruses</taxon>
        <taxon>Duplodnaviria</taxon>
        <taxon>Heunggongvirae</taxon>
        <taxon>Uroviricota</taxon>
        <taxon>Caudoviricetes</taxon>
        <taxon>Peduoviridae</taxon>
        <taxon>Maltschvirus</taxon>
        <taxon>Maltschvirus maltsch</taxon>
    </lineage>
</organism>
<name>A0A6J5QXE3_9CAUD</name>
<proteinExistence type="predicted"/>
<protein>
    <submittedName>
        <fullName evidence="1">Uncharacterized protein</fullName>
    </submittedName>
</protein>
<gene>
    <name evidence="1" type="ORF">UFOVP1119_104</name>
    <name evidence="2" type="ORF">UFOVP1238_78</name>
</gene>
<dbReference type="EMBL" id="LR797076">
    <property type="protein sequence ID" value="CAB4185708.1"/>
    <property type="molecule type" value="Genomic_DNA"/>
</dbReference>
<sequence>MSLNASFITSIMNVKADIYKQTNTQDPNTGAIVRQWSYFKTVQCKVEPVGNDGTSGKSDSKSFAAAGDSVGYAEKLKLKIKTTELLSKRWRIENIRSSDNKQVFVEIDKNGKPDSIFEVYSSHGVLDPFGKVSYFEAVLQRVPVQNNATT</sequence>